<evidence type="ECO:0000313" key="2">
    <source>
        <dbReference type="EMBL" id="PWA89602.1"/>
    </source>
</evidence>
<feature type="compositionally biased region" description="Polar residues" evidence="1">
    <location>
        <begin position="17"/>
        <end position="31"/>
    </location>
</feature>
<evidence type="ECO:0000313" key="3">
    <source>
        <dbReference type="Proteomes" id="UP000245207"/>
    </source>
</evidence>
<organism evidence="2 3">
    <name type="scientific">Artemisia annua</name>
    <name type="common">Sweet wormwood</name>
    <dbReference type="NCBI Taxonomy" id="35608"/>
    <lineage>
        <taxon>Eukaryota</taxon>
        <taxon>Viridiplantae</taxon>
        <taxon>Streptophyta</taxon>
        <taxon>Embryophyta</taxon>
        <taxon>Tracheophyta</taxon>
        <taxon>Spermatophyta</taxon>
        <taxon>Magnoliopsida</taxon>
        <taxon>eudicotyledons</taxon>
        <taxon>Gunneridae</taxon>
        <taxon>Pentapetalae</taxon>
        <taxon>asterids</taxon>
        <taxon>campanulids</taxon>
        <taxon>Asterales</taxon>
        <taxon>Asteraceae</taxon>
        <taxon>Asteroideae</taxon>
        <taxon>Anthemideae</taxon>
        <taxon>Artemisiinae</taxon>
        <taxon>Artemisia</taxon>
    </lineage>
</organism>
<keyword evidence="3" id="KW-1185">Reference proteome</keyword>
<name>A0A2U1PV57_ARTAN</name>
<dbReference type="EMBL" id="PKPP01000704">
    <property type="protein sequence ID" value="PWA89602.1"/>
    <property type="molecule type" value="Genomic_DNA"/>
</dbReference>
<comment type="caution">
    <text evidence="2">The sequence shown here is derived from an EMBL/GenBank/DDBJ whole genome shotgun (WGS) entry which is preliminary data.</text>
</comment>
<reference evidence="2 3" key="1">
    <citation type="journal article" date="2018" name="Mol. Plant">
        <title>The genome of Artemisia annua provides insight into the evolution of Asteraceae family and artemisinin biosynthesis.</title>
        <authorList>
            <person name="Shen Q."/>
            <person name="Zhang L."/>
            <person name="Liao Z."/>
            <person name="Wang S."/>
            <person name="Yan T."/>
            <person name="Shi P."/>
            <person name="Liu M."/>
            <person name="Fu X."/>
            <person name="Pan Q."/>
            <person name="Wang Y."/>
            <person name="Lv Z."/>
            <person name="Lu X."/>
            <person name="Zhang F."/>
            <person name="Jiang W."/>
            <person name="Ma Y."/>
            <person name="Chen M."/>
            <person name="Hao X."/>
            <person name="Li L."/>
            <person name="Tang Y."/>
            <person name="Lv G."/>
            <person name="Zhou Y."/>
            <person name="Sun X."/>
            <person name="Brodelius P.E."/>
            <person name="Rose J.K.C."/>
            <person name="Tang K."/>
        </authorList>
    </citation>
    <scope>NUCLEOTIDE SEQUENCE [LARGE SCALE GENOMIC DNA]</scope>
    <source>
        <strain evidence="3">cv. Huhao1</strain>
        <tissue evidence="2">Leaf</tissue>
    </source>
</reference>
<dbReference type="AlphaFoldDB" id="A0A2U1PV57"/>
<protein>
    <submittedName>
        <fullName evidence="2">Uncharacterized protein</fullName>
    </submittedName>
</protein>
<sequence length="82" mass="9013">MEAFPCLLDSLGTLNTSTKVDTATPNNNASNKSDDGSVNVLKNAKSTYVNLLNGEQRCESMTKPYIMHAYTKHVVVINSRHI</sequence>
<evidence type="ECO:0000256" key="1">
    <source>
        <dbReference type="SAM" id="MobiDB-lite"/>
    </source>
</evidence>
<dbReference type="Proteomes" id="UP000245207">
    <property type="component" value="Unassembled WGS sequence"/>
</dbReference>
<gene>
    <name evidence="2" type="ORF">CTI12_AA109800</name>
</gene>
<proteinExistence type="predicted"/>
<accession>A0A2U1PV57</accession>
<feature type="region of interest" description="Disordered" evidence="1">
    <location>
        <begin position="17"/>
        <end position="37"/>
    </location>
</feature>